<keyword evidence="1" id="KW-0808">Transferase</keyword>
<name>A0A3M0C4E5_9PROT</name>
<evidence type="ECO:0000313" key="2">
    <source>
        <dbReference type="Proteomes" id="UP000271227"/>
    </source>
</evidence>
<keyword evidence="2" id="KW-1185">Reference proteome</keyword>
<dbReference type="RefSeq" id="WP_121940101.1">
    <property type="nucleotide sequence ID" value="NZ_REFR01000015.1"/>
</dbReference>
<dbReference type="OrthoDB" id="224775at2"/>
<evidence type="ECO:0000313" key="1">
    <source>
        <dbReference type="EMBL" id="RMB01959.1"/>
    </source>
</evidence>
<dbReference type="AlphaFoldDB" id="A0A3M0C4E5"/>
<accession>A0A3M0C4E5</accession>
<keyword evidence="1" id="KW-0489">Methyltransferase</keyword>
<organism evidence="1 2">
    <name type="scientific">Eilatimonas milleporae</name>
    <dbReference type="NCBI Taxonomy" id="911205"/>
    <lineage>
        <taxon>Bacteria</taxon>
        <taxon>Pseudomonadati</taxon>
        <taxon>Pseudomonadota</taxon>
        <taxon>Alphaproteobacteria</taxon>
        <taxon>Kordiimonadales</taxon>
        <taxon>Kordiimonadaceae</taxon>
        <taxon>Eilatimonas</taxon>
    </lineage>
</organism>
<gene>
    <name evidence="1" type="ORF">BXY39_3469</name>
</gene>
<comment type="caution">
    <text evidence="1">The sequence shown here is derived from an EMBL/GenBank/DDBJ whole genome shotgun (WGS) entry which is preliminary data.</text>
</comment>
<reference evidence="1 2" key="1">
    <citation type="submission" date="2018-10" db="EMBL/GenBank/DDBJ databases">
        <title>Genomic Encyclopedia of Archaeal and Bacterial Type Strains, Phase II (KMG-II): from individual species to whole genera.</title>
        <authorList>
            <person name="Goeker M."/>
        </authorList>
    </citation>
    <scope>NUCLEOTIDE SEQUENCE [LARGE SCALE GENOMIC DNA]</scope>
    <source>
        <strain evidence="1 2">DSM 25217</strain>
    </source>
</reference>
<dbReference type="InterPro" id="IPR024019">
    <property type="entry name" value="CHP04096"/>
</dbReference>
<sequence>MQPAPKYLENRARTAIGRAEPSRPLKCILADGLLTPGIRLFDYGCGRGDDLRHLSMLGFEASGWDPVHRPDHEHRSAPVVTIGYVVNVIENPAERQEALRRAWALAEQVLVVSARLTLEAKALRERTDYEDGCLTSRGTFQKFFEQQELRQWIDRTLEANAVPAAPGVFYVFRDEQARTHFLASRYRRRLAAPRLTKSAELFARHEAVLAPLMEFVGERGRLPQDDELANTAELAQVFGSIRKAFRVVLYATDEADWEAVREERGRDLSIYLALSRFEGRPPFGKLPLALQRDVKAFFGNYKQACTEADTLLYSLGQPGTVEEACQNSAVGKLTPTALYIHESALPILSPVLRLYEGCARGYLGRVDGANIIKMHRGEPKISYLNYPDFDNDPHPPLAESLTVHLQTFRVKTRSFGASSNRPILHRKELFISADHPLHAKFSRLTRIEESKGLFDDTSRIGLEEGWNETLAQKGVYLKGHRLLSARG</sequence>
<dbReference type="GO" id="GO:0008168">
    <property type="term" value="F:methyltransferase activity"/>
    <property type="evidence" value="ECO:0007669"/>
    <property type="project" value="UniProtKB-KW"/>
</dbReference>
<dbReference type="Proteomes" id="UP000271227">
    <property type="component" value="Unassembled WGS sequence"/>
</dbReference>
<protein>
    <submittedName>
        <fullName evidence="1">DNA phosphorothioation-associated putative methyltransferase</fullName>
    </submittedName>
</protein>
<proteinExistence type="predicted"/>
<dbReference type="GO" id="GO:0032259">
    <property type="term" value="P:methylation"/>
    <property type="evidence" value="ECO:0007669"/>
    <property type="project" value="UniProtKB-KW"/>
</dbReference>
<dbReference type="EMBL" id="REFR01000015">
    <property type="protein sequence ID" value="RMB01959.1"/>
    <property type="molecule type" value="Genomic_DNA"/>
</dbReference>
<dbReference type="InParanoid" id="A0A3M0C4E5"/>
<dbReference type="NCBIfam" id="TIGR04096">
    <property type="entry name" value="dnd_rel_methyl"/>
    <property type="match status" value="1"/>
</dbReference>